<protein>
    <submittedName>
        <fullName evidence="1">Uncharacterized protein</fullName>
    </submittedName>
</protein>
<proteinExistence type="predicted"/>
<accession>A0AAN8BDP1</accession>
<keyword evidence="2" id="KW-1185">Reference proteome</keyword>
<dbReference type="Proteomes" id="UP001335648">
    <property type="component" value="Unassembled WGS sequence"/>
</dbReference>
<gene>
    <name evidence="1" type="ORF">CesoFtcFv8_021395</name>
</gene>
<sequence length="76" mass="8128">MLIRSCGMTDPWKRGFFRIGAAVGDRVRPSEFGGGLRGAGGVRFSGMYLSNDVLVDYDVERVKCSEPGGRVCGGVV</sequence>
<name>A0AAN8BDP1_9TELE</name>
<reference evidence="1 2" key="1">
    <citation type="journal article" date="2023" name="Mol. Biol. Evol.">
        <title>Genomics of Secondarily Temperate Adaptation in the Only Non-Antarctic Icefish.</title>
        <authorList>
            <person name="Rivera-Colon A.G."/>
            <person name="Rayamajhi N."/>
            <person name="Minhas B.F."/>
            <person name="Madrigal G."/>
            <person name="Bilyk K.T."/>
            <person name="Yoon V."/>
            <person name="Hune M."/>
            <person name="Gregory S."/>
            <person name="Cheng C.H.C."/>
            <person name="Catchen J.M."/>
        </authorList>
    </citation>
    <scope>NUCLEOTIDE SEQUENCE [LARGE SCALE GENOMIC DNA]</scope>
    <source>
        <strain evidence="1">JC2023a</strain>
    </source>
</reference>
<dbReference type="EMBL" id="JAULUE010002062">
    <property type="protein sequence ID" value="KAK5882852.1"/>
    <property type="molecule type" value="Genomic_DNA"/>
</dbReference>
<organism evidence="1 2">
    <name type="scientific">Champsocephalus esox</name>
    <name type="common">pike icefish</name>
    <dbReference type="NCBI Taxonomy" id="159716"/>
    <lineage>
        <taxon>Eukaryota</taxon>
        <taxon>Metazoa</taxon>
        <taxon>Chordata</taxon>
        <taxon>Craniata</taxon>
        <taxon>Vertebrata</taxon>
        <taxon>Euteleostomi</taxon>
        <taxon>Actinopterygii</taxon>
        <taxon>Neopterygii</taxon>
        <taxon>Teleostei</taxon>
        <taxon>Neoteleostei</taxon>
        <taxon>Acanthomorphata</taxon>
        <taxon>Eupercaria</taxon>
        <taxon>Perciformes</taxon>
        <taxon>Notothenioidei</taxon>
        <taxon>Channichthyidae</taxon>
        <taxon>Champsocephalus</taxon>
    </lineage>
</organism>
<evidence type="ECO:0000313" key="1">
    <source>
        <dbReference type="EMBL" id="KAK5882852.1"/>
    </source>
</evidence>
<evidence type="ECO:0000313" key="2">
    <source>
        <dbReference type="Proteomes" id="UP001335648"/>
    </source>
</evidence>
<comment type="caution">
    <text evidence="1">The sequence shown here is derived from an EMBL/GenBank/DDBJ whole genome shotgun (WGS) entry which is preliminary data.</text>
</comment>
<dbReference type="AlphaFoldDB" id="A0AAN8BDP1"/>